<dbReference type="STRING" id="76728.AQ490_24445"/>
<sequence length="289" mass="31591">MCRLFGLTSAPWRTHATFWLMDAPDSLRDQSHREPDGTGIGFFDVDGTPRVDKAPMAAYRDSAFATDAKQVQSATFVAHIRYASTGGLVPRNTHPFAQDGRLFAHNGVIEGLDALEAHLGPDRELVAGDTDSERFFALITREIRAHGGDVTAGITRAAGWIARNLPVYALNLVMVNPEHLWALRYPETHKLYVLHRPAGGQHGARHLDHSGTAGRMRVHSRDLAATAAVVIASERMDDNPHWRLLSPGELLHIGPDHHVDSRVVVPGAPTHRLTLGDLHPDVAASQQAV</sequence>
<dbReference type="RefSeq" id="WP_018383761.1">
    <property type="nucleotide sequence ID" value="NZ_LLZU01000021.1"/>
</dbReference>
<reference evidence="3 4" key="1">
    <citation type="submission" date="2015-10" db="EMBL/GenBank/DDBJ databases">
        <title>Draft genome sequence of pyrrolomycin-producing Streptomyces vitaminophilus.</title>
        <authorList>
            <person name="Graham D.E."/>
            <person name="Mahan K.M."/>
            <person name="Klingeman D.M."/>
            <person name="Hettich R.L."/>
            <person name="Parry R.J."/>
        </authorList>
    </citation>
    <scope>NUCLEOTIDE SEQUENCE [LARGE SCALE GENOMIC DNA]</scope>
    <source>
        <strain evidence="3 4">ATCC 31673</strain>
    </source>
</reference>
<dbReference type="InterPro" id="IPR029055">
    <property type="entry name" value="Ntn_hydrolases_N"/>
</dbReference>
<dbReference type="InterPro" id="IPR017932">
    <property type="entry name" value="GATase_2_dom"/>
</dbReference>
<gene>
    <name evidence="3" type="ORF">AQ490_24445</name>
</gene>
<dbReference type="PANTHER" id="PTHR42824">
    <property type="entry name" value="GLUTAMINE AMIDOTRANSFERASE"/>
    <property type="match status" value="1"/>
</dbReference>
<name>A0A0T6LR77_WENVI</name>
<dbReference type="PANTHER" id="PTHR42824:SF1">
    <property type="entry name" value="GLUTAMINE AMIDOTRANSFERASE YAFJ-RELATED"/>
    <property type="match status" value="1"/>
</dbReference>
<dbReference type="EMBL" id="LLZU01000021">
    <property type="protein sequence ID" value="KRV48560.1"/>
    <property type="molecule type" value="Genomic_DNA"/>
</dbReference>
<dbReference type="Proteomes" id="UP000050867">
    <property type="component" value="Unassembled WGS sequence"/>
</dbReference>
<dbReference type="eggNOG" id="COG0121">
    <property type="taxonomic scope" value="Bacteria"/>
</dbReference>
<evidence type="ECO:0000313" key="3">
    <source>
        <dbReference type="EMBL" id="KRV48560.1"/>
    </source>
</evidence>
<feature type="domain" description="Glutamine amidotransferase type-2" evidence="2">
    <location>
        <begin position="2"/>
        <end position="256"/>
    </location>
</feature>
<keyword evidence="4" id="KW-1185">Reference proteome</keyword>
<dbReference type="Pfam" id="PF13230">
    <property type="entry name" value="GATase_4"/>
    <property type="match status" value="1"/>
</dbReference>
<evidence type="ECO:0000256" key="1">
    <source>
        <dbReference type="ARBA" id="ARBA00022962"/>
    </source>
</evidence>
<proteinExistence type="predicted"/>
<dbReference type="AlphaFoldDB" id="A0A0T6LR77"/>
<dbReference type="PROSITE" id="PS51278">
    <property type="entry name" value="GATASE_TYPE_2"/>
    <property type="match status" value="1"/>
</dbReference>
<evidence type="ECO:0000259" key="2">
    <source>
        <dbReference type="PROSITE" id="PS51278"/>
    </source>
</evidence>
<dbReference type="Gene3D" id="3.60.20.10">
    <property type="entry name" value="Glutamine Phosphoribosylpyrophosphate, subunit 1, domain 1"/>
    <property type="match status" value="1"/>
</dbReference>
<dbReference type="CDD" id="cd01908">
    <property type="entry name" value="YafJ"/>
    <property type="match status" value="1"/>
</dbReference>
<evidence type="ECO:0000313" key="4">
    <source>
        <dbReference type="Proteomes" id="UP000050867"/>
    </source>
</evidence>
<protein>
    <submittedName>
        <fullName evidence="3">Glutamine amidotransferase</fullName>
    </submittedName>
</protein>
<keyword evidence="3" id="KW-0808">Transferase</keyword>
<dbReference type="GO" id="GO:0016740">
    <property type="term" value="F:transferase activity"/>
    <property type="evidence" value="ECO:0007669"/>
    <property type="project" value="UniProtKB-KW"/>
</dbReference>
<accession>A0A0T6LR77</accession>
<dbReference type="SUPFAM" id="SSF56235">
    <property type="entry name" value="N-terminal nucleophile aminohydrolases (Ntn hydrolases)"/>
    <property type="match status" value="1"/>
</dbReference>
<comment type="caution">
    <text evidence="3">The sequence shown here is derived from an EMBL/GenBank/DDBJ whole genome shotgun (WGS) entry which is preliminary data.</text>
</comment>
<dbReference type="OrthoDB" id="9804310at2"/>
<organism evidence="3 4">
    <name type="scientific">Wenjunlia vitaminophila</name>
    <name type="common">Streptomyces vitaminophilus</name>
    <dbReference type="NCBI Taxonomy" id="76728"/>
    <lineage>
        <taxon>Bacteria</taxon>
        <taxon>Bacillati</taxon>
        <taxon>Actinomycetota</taxon>
        <taxon>Actinomycetes</taxon>
        <taxon>Kitasatosporales</taxon>
        <taxon>Streptomycetaceae</taxon>
        <taxon>Wenjunlia</taxon>
    </lineage>
</organism>
<dbReference type="InterPro" id="IPR026869">
    <property type="entry name" value="EgtC-like"/>
</dbReference>
<keyword evidence="1 3" id="KW-0315">Glutamine amidotransferase</keyword>